<evidence type="ECO:0000313" key="2">
    <source>
        <dbReference type="Ensembl" id="ENSXCOP00000004654.1"/>
    </source>
</evidence>
<dbReference type="STRING" id="32473.ENSXCOP00000004654"/>
<dbReference type="AlphaFoldDB" id="A0A3B5L9Y1"/>
<name>A0A3B5L9Y1_9TELE</name>
<reference evidence="2" key="1">
    <citation type="submission" date="2025-08" db="UniProtKB">
        <authorList>
            <consortium name="Ensembl"/>
        </authorList>
    </citation>
    <scope>IDENTIFICATION</scope>
</reference>
<sequence length="105" mass="11820">MAIHELSLKASPGSAPLNPALSVLAPETKPHWELIQHTEGGSAALLRHYEDYANTLAQNMRKTYLSPFTIVACCWPRLQTQSLHPHIKLAANRCSIMQQYIFDKH</sequence>
<protein>
    <recommendedName>
        <fullName evidence="1">AGRL2-4 GAIN subdomain A domain-containing protein</fullName>
    </recommendedName>
</protein>
<dbReference type="Proteomes" id="UP000261380">
    <property type="component" value="Unplaced"/>
</dbReference>
<reference evidence="2" key="2">
    <citation type="submission" date="2025-09" db="UniProtKB">
        <authorList>
            <consortium name="Ensembl"/>
        </authorList>
    </citation>
    <scope>IDENTIFICATION</scope>
</reference>
<dbReference type="Ensembl" id="ENSXCOT00000004711.1">
    <property type="protein sequence ID" value="ENSXCOP00000004654.1"/>
    <property type="gene ID" value="ENSXCOG00000003673.1"/>
</dbReference>
<proteinExistence type="predicted"/>
<dbReference type="Pfam" id="PF16489">
    <property type="entry name" value="GAIN"/>
    <property type="match status" value="1"/>
</dbReference>
<organism evidence="2 3">
    <name type="scientific">Xiphophorus couchianus</name>
    <name type="common">Monterrey platyfish</name>
    <dbReference type="NCBI Taxonomy" id="32473"/>
    <lineage>
        <taxon>Eukaryota</taxon>
        <taxon>Metazoa</taxon>
        <taxon>Chordata</taxon>
        <taxon>Craniata</taxon>
        <taxon>Vertebrata</taxon>
        <taxon>Euteleostomi</taxon>
        <taxon>Actinopterygii</taxon>
        <taxon>Neopterygii</taxon>
        <taxon>Teleostei</taxon>
        <taxon>Neoteleostei</taxon>
        <taxon>Acanthomorphata</taxon>
        <taxon>Ovalentaria</taxon>
        <taxon>Atherinomorphae</taxon>
        <taxon>Cyprinodontiformes</taxon>
        <taxon>Poeciliidae</taxon>
        <taxon>Poeciliinae</taxon>
        <taxon>Xiphophorus</taxon>
    </lineage>
</organism>
<accession>A0A3B5L9Y1</accession>
<evidence type="ECO:0000259" key="1">
    <source>
        <dbReference type="Pfam" id="PF16489"/>
    </source>
</evidence>
<dbReference type="InterPro" id="IPR032471">
    <property type="entry name" value="AGRL2-4_GAIN_subdom_A"/>
</dbReference>
<feature type="domain" description="AGRL2-4 GAIN subdomain A" evidence="1">
    <location>
        <begin position="23"/>
        <end position="57"/>
    </location>
</feature>
<evidence type="ECO:0000313" key="3">
    <source>
        <dbReference type="Proteomes" id="UP000261380"/>
    </source>
</evidence>
<dbReference type="GeneTree" id="ENSGT00960000190587"/>
<keyword evidence="3" id="KW-1185">Reference proteome</keyword>